<sequence>MSRLFTISYFFIITLLCVYLDPLVFPATSLLFRVIKEPFLLLRPFLVLVLFSINDVTRKQN</sequence>
<keyword evidence="1" id="KW-0472">Membrane</keyword>
<keyword evidence="1" id="KW-1133">Transmembrane helix</keyword>
<evidence type="ECO:0000313" key="2">
    <source>
        <dbReference type="EMBL" id="JAD40578.1"/>
    </source>
</evidence>
<reference evidence="2" key="1">
    <citation type="submission" date="2014-09" db="EMBL/GenBank/DDBJ databases">
        <authorList>
            <person name="Magalhaes I.L.F."/>
            <person name="Oliveira U."/>
            <person name="Santos F.R."/>
            <person name="Vidigal T.H.D.A."/>
            <person name="Brescovit A.D."/>
            <person name="Santos A.J."/>
        </authorList>
    </citation>
    <scope>NUCLEOTIDE SEQUENCE</scope>
    <source>
        <tissue evidence="2">Shoot tissue taken approximately 20 cm above the soil surface</tissue>
    </source>
</reference>
<proteinExistence type="predicted"/>
<keyword evidence="1" id="KW-0812">Transmembrane</keyword>
<feature type="transmembrane region" description="Helical" evidence="1">
    <location>
        <begin position="39"/>
        <end position="57"/>
    </location>
</feature>
<reference evidence="2" key="2">
    <citation type="journal article" date="2015" name="Data Brief">
        <title>Shoot transcriptome of the giant reed, Arundo donax.</title>
        <authorList>
            <person name="Barrero R.A."/>
            <person name="Guerrero F.D."/>
            <person name="Moolhuijzen P."/>
            <person name="Goolsby J.A."/>
            <person name="Tidwell J."/>
            <person name="Bellgard S.E."/>
            <person name="Bellgard M.I."/>
        </authorList>
    </citation>
    <scope>NUCLEOTIDE SEQUENCE</scope>
    <source>
        <tissue evidence="2">Shoot tissue taken approximately 20 cm above the soil surface</tissue>
    </source>
</reference>
<dbReference type="EMBL" id="GBRH01257317">
    <property type="protein sequence ID" value="JAD40578.1"/>
    <property type="molecule type" value="Transcribed_RNA"/>
</dbReference>
<name>A0A0A8ZSC1_ARUDO</name>
<dbReference type="AlphaFoldDB" id="A0A0A8ZSC1"/>
<accession>A0A0A8ZSC1</accession>
<protein>
    <submittedName>
        <fullName evidence="2">Uncharacterized protein</fullName>
    </submittedName>
</protein>
<evidence type="ECO:0000256" key="1">
    <source>
        <dbReference type="SAM" id="Phobius"/>
    </source>
</evidence>
<feature type="transmembrane region" description="Helical" evidence="1">
    <location>
        <begin position="7"/>
        <end position="27"/>
    </location>
</feature>
<organism evidence="2">
    <name type="scientific">Arundo donax</name>
    <name type="common">Giant reed</name>
    <name type="synonym">Donax arundinaceus</name>
    <dbReference type="NCBI Taxonomy" id="35708"/>
    <lineage>
        <taxon>Eukaryota</taxon>
        <taxon>Viridiplantae</taxon>
        <taxon>Streptophyta</taxon>
        <taxon>Embryophyta</taxon>
        <taxon>Tracheophyta</taxon>
        <taxon>Spermatophyta</taxon>
        <taxon>Magnoliopsida</taxon>
        <taxon>Liliopsida</taxon>
        <taxon>Poales</taxon>
        <taxon>Poaceae</taxon>
        <taxon>PACMAD clade</taxon>
        <taxon>Arundinoideae</taxon>
        <taxon>Arundineae</taxon>
        <taxon>Arundo</taxon>
    </lineage>
</organism>